<accession>A0AAV4TL78</accession>
<dbReference type="Proteomes" id="UP001054945">
    <property type="component" value="Unassembled WGS sequence"/>
</dbReference>
<evidence type="ECO:0000313" key="1">
    <source>
        <dbReference type="EMBL" id="GIY46196.1"/>
    </source>
</evidence>
<comment type="caution">
    <text evidence="1">The sequence shown here is derived from an EMBL/GenBank/DDBJ whole genome shotgun (WGS) entry which is preliminary data.</text>
</comment>
<dbReference type="AlphaFoldDB" id="A0AAV4TL78"/>
<gene>
    <name evidence="1" type="ORF">CEXT_698901</name>
</gene>
<sequence>MLRVQVKWISSRVTVLWQGNVRLDLFQGHGWIASAFVREGGSHCSLPNSERCGWWSGWKRERGGRPIVCGWSKRSRRCLRYVTSVDFTANKVLFTKMSNRHFYLAGVFVCVELCNVKSAKSYADSD</sequence>
<evidence type="ECO:0000313" key="2">
    <source>
        <dbReference type="Proteomes" id="UP001054945"/>
    </source>
</evidence>
<protein>
    <submittedName>
        <fullName evidence="1">Uncharacterized protein</fullName>
    </submittedName>
</protein>
<reference evidence="1 2" key="1">
    <citation type="submission" date="2021-06" db="EMBL/GenBank/DDBJ databases">
        <title>Caerostris extrusa draft genome.</title>
        <authorList>
            <person name="Kono N."/>
            <person name="Arakawa K."/>
        </authorList>
    </citation>
    <scope>NUCLEOTIDE SEQUENCE [LARGE SCALE GENOMIC DNA]</scope>
</reference>
<proteinExistence type="predicted"/>
<keyword evidence="2" id="KW-1185">Reference proteome</keyword>
<organism evidence="1 2">
    <name type="scientific">Caerostris extrusa</name>
    <name type="common">Bark spider</name>
    <name type="synonym">Caerostris bankana</name>
    <dbReference type="NCBI Taxonomy" id="172846"/>
    <lineage>
        <taxon>Eukaryota</taxon>
        <taxon>Metazoa</taxon>
        <taxon>Ecdysozoa</taxon>
        <taxon>Arthropoda</taxon>
        <taxon>Chelicerata</taxon>
        <taxon>Arachnida</taxon>
        <taxon>Araneae</taxon>
        <taxon>Araneomorphae</taxon>
        <taxon>Entelegynae</taxon>
        <taxon>Araneoidea</taxon>
        <taxon>Araneidae</taxon>
        <taxon>Caerostris</taxon>
    </lineage>
</organism>
<dbReference type="EMBL" id="BPLR01011385">
    <property type="protein sequence ID" value="GIY46196.1"/>
    <property type="molecule type" value="Genomic_DNA"/>
</dbReference>
<name>A0AAV4TL78_CAEEX</name>